<name>A0A494UWJ7_9ACTN</name>
<evidence type="ECO:0000313" key="1">
    <source>
        <dbReference type="EMBL" id="AYL34841.1"/>
    </source>
</evidence>
<gene>
    <name evidence="1" type="ORF">CNQ36_05020</name>
</gene>
<accession>A0A494UWJ7</accession>
<protein>
    <submittedName>
        <fullName evidence="1">Uncharacterized protein</fullName>
    </submittedName>
</protein>
<proteinExistence type="predicted"/>
<dbReference type="EMBL" id="CP023407">
    <property type="protein sequence ID" value="AYL34841.1"/>
    <property type="molecule type" value="Genomic_DNA"/>
</dbReference>
<evidence type="ECO:0000313" key="2">
    <source>
        <dbReference type="Proteomes" id="UP000282170"/>
    </source>
</evidence>
<sequence>MVRVSYTPLHDPDERAFVPPLPTAIDRARETLAEKARANIHDQDAMIRAAVGLHYVLRDLLAALDADRGEGR</sequence>
<keyword evidence="2" id="KW-1185">Reference proteome</keyword>
<reference evidence="1 2" key="1">
    <citation type="submission" date="2017-09" db="EMBL/GenBank/DDBJ databases">
        <authorList>
            <person name="Zhang H."/>
            <person name="Hu S."/>
            <person name="Xu J."/>
            <person name="He Z."/>
        </authorList>
    </citation>
    <scope>NUCLEOTIDE SEQUENCE [LARGE SCALE GENOMIC DNA]</scope>
    <source>
        <strain evidence="1 2">TXX3120</strain>
    </source>
</reference>
<dbReference type="AlphaFoldDB" id="A0A494UWJ7"/>
<organism evidence="1 2">
    <name type="scientific">Streptomyces fungicidicus</name>
    <dbReference type="NCBI Taxonomy" id="68203"/>
    <lineage>
        <taxon>Bacteria</taxon>
        <taxon>Bacillati</taxon>
        <taxon>Actinomycetota</taxon>
        <taxon>Actinomycetes</taxon>
        <taxon>Kitasatosporales</taxon>
        <taxon>Streptomycetaceae</taxon>
        <taxon>Streptomyces</taxon>
    </lineage>
</organism>
<dbReference type="KEGG" id="sfug:CNQ36_05020"/>
<dbReference type="Proteomes" id="UP000282170">
    <property type="component" value="Chromosome"/>
</dbReference>